<dbReference type="HOGENOM" id="CLU_007383_18_0_9"/>
<dbReference type="eggNOG" id="COG0451">
    <property type="taxonomic scope" value="Bacteria"/>
</dbReference>
<gene>
    <name evidence="5" type="primary">fcl</name>
    <name evidence="7" type="ORF">HMPREF9469_05297</name>
</gene>
<accession>G5HRT5</accession>
<reference evidence="7 8" key="1">
    <citation type="submission" date="2011-08" db="EMBL/GenBank/DDBJ databases">
        <title>The Genome Sequence of Clostridium citroniae WAL-17108.</title>
        <authorList>
            <consortium name="The Broad Institute Genome Sequencing Platform"/>
            <person name="Earl A."/>
            <person name="Ward D."/>
            <person name="Feldgarden M."/>
            <person name="Gevers D."/>
            <person name="Finegold S.M."/>
            <person name="Summanen P.H."/>
            <person name="Molitoris D.R."/>
            <person name="Vaisanen M.L."/>
            <person name="Daigneault M."/>
            <person name="Allen-Vercoe E."/>
            <person name="Young S.K."/>
            <person name="Zeng Q."/>
            <person name="Gargeya S."/>
            <person name="Fitzgerald M."/>
            <person name="Haas B."/>
            <person name="Abouelleil A."/>
            <person name="Alvarado L."/>
            <person name="Arachchi H.M."/>
            <person name="Berlin A."/>
            <person name="Brown A."/>
            <person name="Chapman S.B."/>
            <person name="Chen Z."/>
            <person name="Dunbar C."/>
            <person name="Freedman E."/>
            <person name="Gearin G."/>
            <person name="Gellesch M."/>
            <person name="Goldberg J."/>
            <person name="Griggs A."/>
            <person name="Gujja S."/>
            <person name="Heiman D."/>
            <person name="Howarth C."/>
            <person name="Larson L."/>
            <person name="Lui A."/>
            <person name="MacDonald P.J.P."/>
            <person name="Montmayeur A."/>
            <person name="Murphy C."/>
            <person name="Neiman D."/>
            <person name="Pearson M."/>
            <person name="Priest M."/>
            <person name="Roberts A."/>
            <person name="Saif S."/>
            <person name="Shea T."/>
            <person name="Shenoy N."/>
            <person name="Sisk P."/>
            <person name="Stolte C."/>
            <person name="Sykes S."/>
            <person name="Wortman J."/>
            <person name="Nusbaum C."/>
            <person name="Birren B."/>
        </authorList>
    </citation>
    <scope>NUCLEOTIDE SEQUENCE [LARGE SCALE GENOMIC DNA]</scope>
    <source>
        <strain evidence="7 8">WAL-17108</strain>
    </source>
</reference>
<feature type="binding site" evidence="5">
    <location>
        <begin position="11"/>
        <end position="17"/>
    </location>
    <ligand>
        <name>NADP(+)</name>
        <dbReference type="ChEBI" id="CHEBI:58349"/>
    </ligand>
</feature>
<dbReference type="SUPFAM" id="SSF51735">
    <property type="entry name" value="NAD(P)-binding Rossmann-fold domains"/>
    <property type="match status" value="1"/>
</dbReference>
<dbReference type="InterPro" id="IPR001509">
    <property type="entry name" value="Epimerase_deHydtase"/>
</dbReference>
<feature type="site" description="Important for catalytic activity" evidence="5">
    <location>
        <position position="108"/>
    </location>
</feature>
<evidence type="ECO:0000256" key="1">
    <source>
        <dbReference type="ARBA" id="ARBA00005959"/>
    </source>
</evidence>
<comment type="caution">
    <text evidence="7">The sequence shown here is derived from an EMBL/GenBank/DDBJ whole genome shotgun (WGS) entry which is preliminary data.</text>
</comment>
<dbReference type="GO" id="GO:0050577">
    <property type="term" value="F:GDP-L-fucose synthase activity"/>
    <property type="evidence" value="ECO:0007669"/>
    <property type="project" value="UniProtKB-UniRule"/>
</dbReference>
<dbReference type="GO" id="GO:0016853">
    <property type="term" value="F:isomerase activity"/>
    <property type="evidence" value="ECO:0007669"/>
    <property type="project" value="UniProtKB-KW"/>
</dbReference>
<feature type="binding site" evidence="5">
    <location>
        <position position="180"/>
    </location>
    <ligand>
        <name>NADP(+)</name>
        <dbReference type="ChEBI" id="CHEBI:58349"/>
    </ligand>
</feature>
<protein>
    <recommendedName>
        <fullName evidence="5">GDP-L-fucose synthase</fullName>
        <ecNumber evidence="5">1.1.1.271</ecNumber>
    </recommendedName>
    <alternativeName>
        <fullName evidence="5">GDP-4-keto-6-deoxy-D-mannose-3,5-epimerase-4-reductase</fullName>
    </alternativeName>
</protein>
<dbReference type="HAMAP" id="MF_00956">
    <property type="entry name" value="GDP_fucose_synth"/>
    <property type="match status" value="1"/>
</dbReference>
<comment type="function">
    <text evidence="5">Catalyzes the two-step NADP-dependent conversion of GDP-4-dehydro-6-deoxy-D-mannose to GDP-fucose, involving an epimerase and a reductase reaction.</text>
</comment>
<dbReference type="PATRIC" id="fig|742733.3.peg.5432"/>
<keyword evidence="3 5" id="KW-0560">Oxidoreductase</keyword>
<dbReference type="PANTHER" id="PTHR43238">
    <property type="entry name" value="GDP-L-FUCOSE SYNTHASE"/>
    <property type="match status" value="1"/>
</dbReference>
<comment type="catalytic activity">
    <reaction evidence="5">
        <text>GDP-beta-L-fucose + NADP(+) = GDP-4-dehydro-alpha-D-rhamnose + NADPH + H(+)</text>
        <dbReference type="Rhea" id="RHEA:18885"/>
        <dbReference type="ChEBI" id="CHEBI:15378"/>
        <dbReference type="ChEBI" id="CHEBI:57273"/>
        <dbReference type="ChEBI" id="CHEBI:57783"/>
        <dbReference type="ChEBI" id="CHEBI:57964"/>
        <dbReference type="ChEBI" id="CHEBI:58349"/>
        <dbReference type="EC" id="1.1.1.271"/>
    </reaction>
</comment>
<dbReference type="EMBL" id="ADLJ01000049">
    <property type="protein sequence ID" value="EHE95802.1"/>
    <property type="molecule type" value="Genomic_DNA"/>
</dbReference>
<dbReference type="Pfam" id="PF01370">
    <property type="entry name" value="Epimerase"/>
    <property type="match status" value="1"/>
</dbReference>
<dbReference type="Gene3D" id="3.90.25.10">
    <property type="entry name" value="UDP-galactose 4-epimerase, domain 1"/>
    <property type="match status" value="1"/>
</dbReference>
<evidence type="ECO:0000256" key="4">
    <source>
        <dbReference type="ARBA" id="ARBA00023235"/>
    </source>
</evidence>
<evidence type="ECO:0000256" key="2">
    <source>
        <dbReference type="ARBA" id="ARBA00022857"/>
    </source>
</evidence>
<keyword evidence="5" id="KW-0511">Multifunctional enzyme</keyword>
<feature type="active site" description="Proton donor/acceptor" evidence="5">
    <location>
        <position position="137"/>
    </location>
</feature>
<evidence type="ECO:0000313" key="8">
    <source>
        <dbReference type="Proteomes" id="UP000003763"/>
    </source>
</evidence>
<dbReference type="GO" id="GO:0070401">
    <property type="term" value="F:NADP+ binding"/>
    <property type="evidence" value="ECO:0007669"/>
    <property type="project" value="UniProtKB-UniRule"/>
</dbReference>
<keyword evidence="2 5" id="KW-0521">NADP</keyword>
<evidence type="ECO:0000256" key="3">
    <source>
        <dbReference type="ARBA" id="ARBA00023002"/>
    </source>
</evidence>
<dbReference type="RefSeq" id="WP_007869466.1">
    <property type="nucleotide sequence ID" value="NZ_JH376430.1"/>
</dbReference>
<feature type="binding site" evidence="5">
    <location>
        <position position="270"/>
    </location>
    <ligand>
        <name>substrate</name>
    </ligand>
</feature>
<dbReference type="EC" id="1.1.1.271" evidence="5"/>
<evidence type="ECO:0000313" key="7">
    <source>
        <dbReference type="EMBL" id="EHE95802.1"/>
    </source>
</evidence>
<feature type="binding site" evidence="5">
    <location>
        <position position="210"/>
    </location>
    <ligand>
        <name>substrate</name>
    </ligand>
</feature>
<dbReference type="Gene3D" id="3.40.50.720">
    <property type="entry name" value="NAD(P)-binding Rossmann-like Domain"/>
    <property type="match status" value="1"/>
</dbReference>
<comment type="caution">
    <text evidence="5">Lacks conserved residue(s) required for the propagation of feature annotation.</text>
</comment>
<dbReference type="InterPro" id="IPR028614">
    <property type="entry name" value="GDP_fucose/colitose_synth"/>
</dbReference>
<sequence>MNKDAKIFIAGHNGMVGSAIVRRLKAEGFYNLILRDSSTLDLRDTQLVKKFFEIEQPGYVFMAAARVGGIQANSQLPVEFLMDNLEIQNNILRASYSCGVKKLLFLGSACMYPKEAKQPMTESALLTSALEPTNEPYAIAKIAGLRACEYYSKEYGVDYVSVIPANCYGINDCFDVKKSHVIPALLRKYHEAKLNKLPEVVLWGTGKAKREFLYVDDLADACVFLANFESKERVINIGSGSEISILELSELIKKVVGYEGKIVCDPTKPDGMMRRMVDTSVMDGMGWSSKVTIEEGLNRTYQWFLREILKVG</sequence>
<comment type="pathway">
    <text evidence="5">Nucleotide-sugar biosynthesis; GDP-L-fucose biosynthesis via de novo pathway; GDP-L-fucose from GDP-alpha-D-mannose: step 2/2.</text>
</comment>
<feature type="site" description="Important for catalytic activity" evidence="5">
    <location>
        <position position="110"/>
    </location>
</feature>
<feature type="binding site" evidence="5">
    <location>
        <position position="141"/>
    </location>
    <ligand>
        <name>NADP(+)</name>
        <dbReference type="ChEBI" id="CHEBI:58349"/>
    </ligand>
</feature>
<comment type="similarity">
    <text evidence="1 5">Belongs to the NAD(P)-dependent epimerase/dehydratase family. Fucose synthase subfamily.</text>
</comment>
<dbReference type="GO" id="GO:0042351">
    <property type="term" value="P:'de novo' GDP-L-fucose biosynthetic process"/>
    <property type="evidence" value="ECO:0007669"/>
    <property type="project" value="UniProtKB-UniRule"/>
</dbReference>
<evidence type="ECO:0000256" key="5">
    <source>
        <dbReference type="HAMAP-Rule" id="MF_00956"/>
    </source>
</evidence>
<proteinExistence type="inferred from homology"/>
<dbReference type="UniPathway" id="UPA00128">
    <property type="reaction ID" value="UER00191"/>
</dbReference>
<organism evidence="7 8">
    <name type="scientific">[Clostridium] citroniae WAL-17108</name>
    <dbReference type="NCBI Taxonomy" id="742733"/>
    <lineage>
        <taxon>Bacteria</taxon>
        <taxon>Bacillati</taxon>
        <taxon>Bacillota</taxon>
        <taxon>Clostridia</taxon>
        <taxon>Lachnospirales</taxon>
        <taxon>Lachnospiraceae</taxon>
        <taxon>Enterocloster</taxon>
    </lineage>
</organism>
<dbReference type="AlphaFoldDB" id="G5HRT5"/>
<dbReference type="PANTHER" id="PTHR43238:SF1">
    <property type="entry name" value="GDP-L-FUCOSE SYNTHASE"/>
    <property type="match status" value="1"/>
</dbReference>
<name>G5HRT5_9FIRM</name>
<dbReference type="Proteomes" id="UP000003763">
    <property type="component" value="Unassembled WGS sequence"/>
</dbReference>
<feature type="domain" description="NAD-dependent epimerase/dehydratase" evidence="6">
    <location>
        <begin position="7"/>
        <end position="238"/>
    </location>
</feature>
<dbReference type="CDD" id="cd05239">
    <property type="entry name" value="GDP_FS_SDR_e"/>
    <property type="match status" value="1"/>
</dbReference>
<feature type="binding site" evidence="5">
    <location>
        <position position="203"/>
    </location>
    <ligand>
        <name>substrate</name>
    </ligand>
</feature>
<evidence type="ECO:0000259" key="6">
    <source>
        <dbReference type="Pfam" id="PF01370"/>
    </source>
</evidence>
<dbReference type="InterPro" id="IPR036291">
    <property type="entry name" value="NAD(P)-bd_dom_sf"/>
</dbReference>
<keyword evidence="4 5" id="KW-0413">Isomerase</keyword>
<feature type="binding site" evidence="5">
    <location>
        <position position="188"/>
    </location>
    <ligand>
        <name>substrate</name>
    </ligand>
</feature>